<sequence>MELRIFLFVSICFLTPTKISATSVPKNSSYSDAEILVNLLVAPRVTNATEQMKLLYPFITSSGYLREPPITLGLDLNPDCNNKKVITNEKLETLYSQMAVFKKPAYFAFSFEDGRGPLHNSLANVLEMTSYFVNDTVSYVTRQMALKNLSVPALPKIPEAKLDERTRLYLSALVQSNSVTLTITDDIVKKYRNYVIMYVLYDAIKEIGPCM</sequence>
<keyword evidence="3" id="KW-1185">Reference proteome</keyword>
<accession>A0ABN8RG19</accession>
<comment type="caution">
    <text evidence="2">The sequence shown here is derived from an EMBL/GenBank/DDBJ whole genome shotgun (WGS) entry which is preliminary data.</text>
</comment>
<proteinExistence type="predicted"/>
<dbReference type="Proteomes" id="UP001159405">
    <property type="component" value="Unassembled WGS sequence"/>
</dbReference>
<evidence type="ECO:0000313" key="3">
    <source>
        <dbReference type="Proteomes" id="UP001159405"/>
    </source>
</evidence>
<name>A0ABN8RG19_9CNID</name>
<feature type="signal peptide" evidence="1">
    <location>
        <begin position="1"/>
        <end position="21"/>
    </location>
</feature>
<dbReference type="EMBL" id="CALNXK010000236">
    <property type="protein sequence ID" value="CAH3178186.1"/>
    <property type="molecule type" value="Genomic_DNA"/>
</dbReference>
<gene>
    <name evidence="2" type="ORF">PLOB_00020209</name>
</gene>
<feature type="chain" id="PRO_5047356211" evidence="1">
    <location>
        <begin position="22"/>
        <end position="211"/>
    </location>
</feature>
<keyword evidence="1" id="KW-0732">Signal</keyword>
<evidence type="ECO:0000256" key="1">
    <source>
        <dbReference type="SAM" id="SignalP"/>
    </source>
</evidence>
<evidence type="ECO:0000313" key="2">
    <source>
        <dbReference type="EMBL" id="CAH3178186.1"/>
    </source>
</evidence>
<organism evidence="2 3">
    <name type="scientific">Porites lobata</name>
    <dbReference type="NCBI Taxonomy" id="104759"/>
    <lineage>
        <taxon>Eukaryota</taxon>
        <taxon>Metazoa</taxon>
        <taxon>Cnidaria</taxon>
        <taxon>Anthozoa</taxon>
        <taxon>Hexacorallia</taxon>
        <taxon>Scleractinia</taxon>
        <taxon>Fungiina</taxon>
        <taxon>Poritidae</taxon>
        <taxon>Porites</taxon>
    </lineage>
</organism>
<protein>
    <submittedName>
        <fullName evidence="2">Uncharacterized protein</fullName>
    </submittedName>
</protein>
<reference evidence="2 3" key="1">
    <citation type="submission" date="2022-05" db="EMBL/GenBank/DDBJ databases">
        <authorList>
            <consortium name="Genoscope - CEA"/>
            <person name="William W."/>
        </authorList>
    </citation>
    <scope>NUCLEOTIDE SEQUENCE [LARGE SCALE GENOMIC DNA]</scope>
</reference>